<name>A0A6N7QVZ0_9BACI</name>
<comment type="caution">
    <text evidence="1">The sequence shown here is derived from an EMBL/GenBank/DDBJ whole genome shotgun (WGS) entry which is preliminary data.</text>
</comment>
<protein>
    <submittedName>
        <fullName evidence="1">Uncharacterized protein</fullName>
    </submittedName>
</protein>
<sequence>MKDDLKNLSELNIQPVTFFEVKGLFFVTLFPSIFQGFTAVLCGKEKGSEQVRVIHDCMICKAYGHENCPYVKEGINYYKQRVKKDYPSYSILQRKVTPNPKWYQLTKNEMAEFLKKVKESANEPVTQHITSS</sequence>
<organism evidence="1 2">
    <name type="scientific">Gracilibacillus thailandensis</name>
    <dbReference type="NCBI Taxonomy" id="563735"/>
    <lineage>
        <taxon>Bacteria</taxon>
        <taxon>Bacillati</taxon>
        <taxon>Bacillota</taxon>
        <taxon>Bacilli</taxon>
        <taxon>Bacillales</taxon>
        <taxon>Bacillaceae</taxon>
        <taxon>Gracilibacillus</taxon>
    </lineage>
</organism>
<evidence type="ECO:0000313" key="1">
    <source>
        <dbReference type="EMBL" id="MRI66178.1"/>
    </source>
</evidence>
<accession>A0A6N7QVZ0</accession>
<proteinExistence type="predicted"/>
<keyword evidence="2" id="KW-1185">Reference proteome</keyword>
<dbReference type="AlphaFoldDB" id="A0A6N7QVZ0"/>
<gene>
    <name evidence="1" type="ORF">GH885_07440</name>
</gene>
<reference evidence="1 2" key="1">
    <citation type="submission" date="2019-10" db="EMBL/GenBank/DDBJ databases">
        <title>Gracilibacillus salitolerans sp. nov., a moderate halophile isolated from a saline soil in northwest China.</title>
        <authorList>
            <person name="Gan L."/>
        </authorList>
    </citation>
    <scope>NUCLEOTIDE SEQUENCE [LARGE SCALE GENOMIC DNA]</scope>
    <source>
        <strain evidence="1 2">TP2-8</strain>
    </source>
</reference>
<dbReference type="RefSeq" id="WP_153834936.1">
    <property type="nucleotide sequence ID" value="NZ_JBHUMW010000094.1"/>
</dbReference>
<dbReference type="Proteomes" id="UP000435187">
    <property type="component" value="Unassembled WGS sequence"/>
</dbReference>
<dbReference type="EMBL" id="WJEE01000012">
    <property type="protein sequence ID" value="MRI66178.1"/>
    <property type="molecule type" value="Genomic_DNA"/>
</dbReference>
<evidence type="ECO:0000313" key="2">
    <source>
        <dbReference type="Proteomes" id="UP000435187"/>
    </source>
</evidence>